<sequence>MKSVIDSTSAAAPAVVLACMAATVTLLMATSTESSSSTTEGEALLNSGWWWNTDVENHCNWEAIICNKAGFVVMVNVTNSSIRRGGTLGDLNLSSFPHLEHLDLSNSCLNGSLPTQIGSLTKLTHLSLRDNFLITGTYGYIAPEFAYTMVVTEKCDVYSFGVVALETIMGTHPGELLTSLLSSSDQNLMLNDVLDPRLSPQTDPLLAQDVLLVATLAFACLRSEPKSRPTMKQVSQEFLARRRRPAAKPLHAVSLWRLRNKDGNFLLN</sequence>
<organism evidence="10 11">
    <name type="scientific">Ilex paraguariensis</name>
    <name type="common">yerba mate</name>
    <dbReference type="NCBI Taxonomy" id="185542"/>
    <lineage>
        <taxon>Eukaryota</taxon>
        <taxon>Viridiplantae</taxon>
        <taxon>Streptophyta</taxon>
        <taxon>Embryophyta</taxon>
        <taxon>Tracheophyta</taxon>
        <taxon>Spermatophyta</taxon>
        <taxon>Magnoliopsida</taxon>
        <taxon>eudicotyledons</taxon>
        <taxon>Gunneridae</taxon>
        <taxon>Pentapetalae</taxon>
        <taxon>asterids</taxon>
        <taxon>campanulids</taxon>
        <taxon>Aquifoliales</taxon>
        <taxon>Aquifoliaceae</taxon>
        <taxon>Ilex</taxon>
    </lineage>
</organism>
<protein>
    <recommendedName>
        <fullName evidence="9">Protein kinase domain-containing protein</fullName>
    </recommendedName>
</protein>
<evidence type="ECO:0000256" key="3">
    <source>
        <dbReference type="ARBA" id="ARBA00022692"/>
    </source>
</evidence>
<comment type="caution">
    <text evidence="10">The sequence shown here is derived from an EMBL/GenBank/DDBJ whole genome shotgun (WGS) entry which is preliminary data.</text>
</comment>
<dbReference type="PANTHER" id="PTHR48053">
    <property type="entry name" value="LEUCINE RICH REPEAT FAMILY PROTEIN, EXPRESSED"/>
    <property type="match status" value="1"/>
</dbReference>
<dbReference type="Gene3D" id="1.10.510.10">
    <property type="entry name" value="Transferase(Phosphotransferase) domain 1"/>
    <property type="match status" value="1"/>
</dbReference>
<keyword evidence="11" id="KW-1185">Reference proteome</keyword>
<evidence type="ECO:0000313" key="10">
    <source>
        <dbReference type="EMBL" id="CAK9186120.1"/>
    </source>
</evidence>
<dbReference type="EMBL" id="CAUOFW020009501">
    <property type="protein sequence ID" value="CAK9186120.1"/>
    <property type="molecule type" value="Genomic_DNA"/>
</dbReference>
<evidence type="ECO:0000256" key="1">
    <source>
        <dbReference type="ARBA" id="ARBA00004479"/>
    </source>
</evidence>
<dbReference type="PANTHER" id="PTHR48053:SF126">
    <property type="entry name" value="MDIS1-INTERACTING RECEPTOR LIKE KINASE 2-LIKE ISOFORM X1"/>
    <property type="match status" value="1"/>
</dbReference>
<dbReference type="Pfam" id="PF00560">
    <property type="entry name" value="LRR_1"/>
    <property type="match status" value="1"/>
</dbReference>
<dbReference type="AlphaFoldDB" id="A0ABC8UYH2"/>
<dbReference type="InterPro" id="IPR011009">
    <property type="entry name" value="Kinase-like_dom_sf"/>
</dbReference>
<gene>
    <name evidence="10" type="ORF">ILEXP_LOCUS56597</name>
</gene>
<evidence type="ECO:0000313" key="11">
    <source>
        <dbReference type="Proteomes" id="UP001642360"/>
    </source>
</evidence>
<keyword evidence="3" id="KW-0812">Transmembrane</keyword>
<keyword evidence="6" id="KW-1133">Transmembrane helix</keyword>
<proteinExistence type="predicted"/>
<evidence type="ECO:0000256" key="4">
    <source>
        <dbReference type="ARBA" id="ARBA00022729"/>
    </source>
</evidence>
<evidence type="ECO:0000256" key="5">
    <source>
        <dbReference type="ARBA" id="ARBA00022737"/>
    </source>
</evidence>
<keyword evidence="2" id="KW-0433">Leucine-rich repeat</keyword>
<dbReference type="Proteomes" id="UP001642360">
    <property type="component" value="Unassembled WGS sequence"/>
</dbReference>
<dbReference type="SUPFAM" id="SSF52058">
    <property type="entry name" value="L domain-like"/>
    <property type="match status" value="1"/>
</dbReference>
<evidence type="ECO:0000259" key="9">
    <source>
        <dbReference type="PROSITE" id="PS50011"/>
    </source>
</evidence>
<dbReference type="PROSITE" id="PS51257">
    <property type="entry name" value="PROKAR_LIPOPROTEIN"/>
    <property type="match status" value="1"/>
</dbReference>
<name>A0ABC8UYH2_9AQUA</name>
<evidence type="ECO:0000256" key="6">
    <source>
        <dbReference type="ARBA" id="ARBA00022989"/>
    </source>
</evidence>
<evidence type="ECO:0000256" key="2">
    <source>
        <dbReference type="ARBA" id="ARBA00022614"/>
    </source>
</evidence>
<evidence type="ECO:0000256" key="8">
    <source>
        <dbReference type="ARBA" id="ARBA00023170"/>
    </source>
</evidence>
<accession>A0ABC8UYH2</accession>
<dbReference type="Pfam" id="PF00069">
    <property type="entry name" value="Pkinase"/>
    <property type="match status" value="1"/>
</dbReference>
<dbReference type="InterPro" id="IPR051716">
    <property type="entry name" value="Plant_RL_S/T_kinase"/>
</dbReference>
<keyword evidence="5" id="KW-0677">Repeat</keyword>
<keyword evidence="7" id="KW-0472">Membrane</keyword>
<keyword evidence="4" id="KW-0732">Signal</keyword>
<evidence type="ECO:0000256" key="7">
    <source>
        <dbReference type="ARBA" id="ARBA00023136"/>
    </source>
</evidence>
<dbReference type="InterPro" id="IPR000719">
    <property type="entry name" value="Prot_kinase_dom"/>
</dbReference>
<keyword evidence="8" id="KW-0675">Receptor</keyword>
<reference evidence="10 11" key="1">
    <citation type="submission" date="2024-02" db="EMBL/GenBank/DDBJ databases">
        <authorList>
            <person name="Vignale AGUSTIN F."/>
            <person name="Sosa J E."/>
            <person name="Modenutti C."/>
        </authorList>
    </citation>
    <scope>NUCLEOTIDE SEQUENCE [LARGE SCALE GENOMIC DNA]</scope>
</reference>
<dbReference type="InterPro" id="IPR001611">
    <property type="entry name" value="Leu-rich_rpt"/>
</dbReference>
<feature type="domain" description="Protein kinase" evidence="9">
    <location>
        <begin position="1"/>
        <end position="239"/>
    </location>
</feature>
<dbReference type="PROSITE" id="PS50011">
    <property type="entry name" value="PROTEIN_KINASE_DOM"/>
    <property type="match status" value="1"/>
</dbReference>
<dbReference type="GO" id="GO:0016020">
    <property type="term" value="C:membrane"/>
    <property type="evidence" value="ECO:0007669"/>
    <property type="project" value="UniProtKB-SubCell"/>
</dbReference>
<dbReference type="SUPFAM" id="SSF56112">
    <property type="entry name" value="Protein kinase-like (PK-like)"/>
    <property type="match status" value="1"/>
</dbReference>
<comment type="subcellular location">
    <subcellularLocation>
        <location evidence="1">Membrane</location>
        <topology evidence="1">Single-pass type I membrane protein</topology>
    </subcellularLocation>
</comment>